<protein>
    <submittedName>
        <fullName evidence="1">Uncharacterized protein</fullName>
    </submittedName>
</protein>
<gene>
    <name evidence="1" type="ORF">E0L32_001983</name>
    <name evidence="2" type="ORF">E0L32_002150</name>
</gene>
<comment type="caution">
    <text evidence="1">The sequence shown here is derived from an EMBL/GenBank/DDBJ whole genome shotgun (WGS) entry which is preliminary data.</text>
</comment>
<dbReference type="EMBL" id="SKBQ01000008">
    <property type="protein sequence ID" value="TPX07547.1"/>
    <property type="molecule type" value="Genomic_DNA"/>
</dbReference>
<organism evidence="1 3">
    <name type="scientific">Thyridium curvatum</name>
    <dbReference type="NCBI Taxonomy" id="1093900"/>
    <lineage>
        <taxon>Eukaryota</taxon>
        <taxon>Fungi</taxon>
        <taxon>Dikarya</taxon>
        <taxon>Ascomycota</taxon>
        <taxon>Pezizomycotina</taxon>
        <taxon>Sordariomycetes</taxon>
        <taxon>Sordariomycetidae</taxon>
        <taxon>Thyridiales</taxon>
        <taxon>Thyridiaceae</taxon>
        <taxon>Thyridium</taxon>
    </lineage>
</organism>
<evidence type="ECO:0000313" key="3">
    <source>
        <dbReference type="Proteomes" id="UP000319257"/>
    </source>
</evidence>
<accession>A0A507AT46</accession>
<sequence length="83" mass="9335">MDGPVFAAKITVYDGGGALLHELDTKDWKPYRTPLTVPKNPLRYDVKFEFLDGEAKKKRQEKLPAGLPFDIRVTADPATTWST</sequence>
<dbReference type="Proteomes" id="UP000319257">
    <property type="component" value="Unassembled WGS sequence"/>
</dbReference>
<name>A0A507AT46_9PEZI</name>
<dbReference type="RefSeq" id="XP_030989091.1">
    <property type="nucleotide sequence ID" value="XM_031136122.1"/>
</dbReference>
<proteinExistence type="predicted"/>
<dbReference type="EMBL" id="SKBQ01000008">
    <property type="protein sequence ID" value="TPX07380.1"/>
    <property type="molecule type" value="Genomic_DNA"/>
</dbReference>
<reference evidence="1 3" key="1">
    <citation type="submission" date="2019-06" db="EMBL/GenBank/DDBJ databases">
        <title>Draft genome sequence of the filamentous fungus Phialemoniopsis curvata isolated from diesel fuel.</title>
        <authorList>
            <person name="Varaljay V.A."/>
            <person name="Lyon W.J."/>
            <person name="Crouch A.L."/>
            <person name="Drake C.E."/>
            <person name="Hollomon J.M."/>
            <person name="Nadeau L.J."/>
            <person name="Nunn H.S."/>
            <person name="Stevenson B.S."/>
            <person name="Bojanowski C.L."/>
            <person name="Crookes-Goodson W.J."/>
        </authorList>
    </citation>
    <scope>NUCLEOTIDE SEQUENCE [LARGE SCALE GENOMIC DNA]</scope>
    <source>
        <strain evidence="1 3">D216</strain>
    </source>
</reference>
<evidence type="ECO:0000313" key="2">
    <source>
        <dbReference type="EMBL" id="TPX07547.1"/>
    </source>
</evidence>
<keyword evidence="3" id="KW-1185">Reference proteome</keyword>
<dbReference type="InParanoid" id="A0A507AT46"/>
<dbReference type="AlphaFoldDB" id="A0A507AT46"/>
<dbReference type="GeneID" id="41969430"/>
<evidence type="ECO:0000313" key="1">
    <source>
        <dbReference type="EMBL" id="TPX07380.1"/>
    </source>
</evidence>